<gene>
    <name evidence="8" type="ORF">BBOH_1664</name>
</gene>
<keyword evidence="8" id="KW-0378">Hydrolase</keyword>
<dbReference type="PROSITE" id="PS50893">
    <property type="entry name" value="ABC_TRANSPORTER_2"/>
    <property type="match status" value="1"/>
</dbReference>
<dbReference type="PANTHER" id="PTHR42711:SF5">
    <property type="entry name" value="ABC TRANSPORTER ATP-BINDING PROTEIN NATA"/>
    <property type="match status" value="1"/>
</dbReference>
<keyword evidence="9" id="KW-1185">Reference proteome</keyword>
<dbReference type="Gene3D" id="3.40.50.300">
    <property type="entry name" value="P-loop containing nucleotide triphosphate hydrolases"/>
    <property type="match status" value="1"/>
</dbReference>
<organism evidence="8 9">
    <name type="scientific">Bifidobacterium bohemicum DSM 22767</name>
    <dbReference type="NCBI Taxonomy" id="1437606"/>
    <lineage>
        <taxon>Bacteria</taxon>
        <taxon>Bacillati</taxon>
        <taxon>Actinomycetota</taxon>
        <taxon>Actinomycetes</taxon>
        <taxon>Bifidobacteriales</taxon>
        <taxon>Bifidobacteriaceae</taxon>
        <taxon>Bifidobacterium</taxon>
    </lineage>
</organism>
<dbReference type="GO" id="GO:0046677">
    <property type="term" value="P:response to antibiotic"/>
    <property type="evidence" value="ECO:0007669"/>
    <property type="project" value="UniProtKB-KW"/>
</dbReference>
<name>A0A086ZFK1_9BIFI</name>
<sequence>MSSNALELTHVSRDFNHGKFHAVNDLSFMIKPGEIFALVGVNGAGKTTTVKMCSTLLTPTSGSILVNGYDTVTSSQNARNAVGMVLGGDRGFYPKATVLSNMRFFASLAGVPYRQQSEQIDDLLDQVNLSEKRTACVNTLSRGQKQRLHIARALLGNPKLLLLDEPTVGLDPDIALQIRDVITMMANQGIGILLTSHSMPEVEELADTVAIINNGKMCVQGNLADIYQYAHVSKTSMFSLAPSEAVTPDDIKQWFSNNAIVLCRSVSAKWNFTILWNNASESPQQDIVHQFSVRELAVPPDIVTRPSTLEDAFLVIAQENRHDEII</sequence>
<comment type="similarity">
    <text evidence="2">Belongs to the ABC transporter superfamily.</text>
</comment>
<dbReference type="Proteomes" id="UP000029096">
    <property type="component" value="Unassembled WGS sequence"/>
</dbReference>
<evidence type="ECO:0000259" key="7">
    <source>
        <dbReference type="PROSITE" id="PS50893"/>
    </source>
</evidence>
<evidence type="ECO:0000256" key="2">
    <source>
        <dbReference type="ARBA" id="ARBA00005417"/>
    </source>
</evidence>
<keyword evidence="5 8" id="KW-0067">ATP-binding</keyword>
<dbReference type="InterPro" id="IPR050763">
    <property type="entry name" value="ABC_transporter_ATP-binding"/>
</dbReference>
<dbReference type="InterPro" id="IPR003439">
    <property type="entry name" value="ABC_transporter-like_ATP-bd"/>
</dbReference>
<dbReference type="EC" id="3.6.3.31" evidence="8"/>
<dbReference type="SMART" id="SM00382">
    <property type="entry name" value="AAA"/>
    <property type="match status" value="1"/>
</dbReference>
<dbReference type="InterPro" id="IPR003593">
    <property type="entry name" value="AAA+_ATPase"/>
</dbReference>
<dbReference type="eggNOG" id="COG1131">
    <property type="taxonomic scope" value="Bacteria"/>
</dbReference>
<reference evidence="8 9" key="1">
    <citation type="submission" date="2014-03" db="EMBL/GenBank/DDBJ databases">
        <title>Genomics of Bifidobacteria.</title>
        <authorList>
            <person name="Ventura M."/>
            <person name="Milani C."/>
            <person name="Lugli G.A."/>
        </authorList>
    </citation>
    <scope>NUCLEOTIDE SEQUENCE [LARGE SCALE GENOMIC DNA]</scope>
    <source>
        <strain evidence="8 9">DSM 22767</strain>
    </source>
</reference>
<dbReference type="STRING" id="1437606.BBOH_1664"/>
<evidence type="ECO:0000256" key="4">
    <source>
        <dbReference type="ARBA" id="ARBA00022741"/>
    </source>
</evidence>
<evidence type="ECO:0000256" key="5">
    <source>
        <dbReference type="ARBA" id="ARBA00022840"/>
    </source>
</evidence>
<feature type="domain" description="ABC transporter" evidence="7">
    <location>
        <begin position="6"/>
        <end position="239"/>
    </location>
</feature>
<comment type="caution">
    <text evidence="8">The sequence shown here is derived from an EMBL/GenBank/DDBJ whole genome shotgun (WGS) entry which is preliminary data.</text>
</comment>
<dbReference type="SUPFAM" id="SSF52540">
    <property type="entry name" value="P-loop containing nucleoside triphosphate hydrolases"/>
    <property type="match status" value="1"/>
</dbReference>
<dbReference type="AlphaFoldDB" id="A0A086ZFK1"/>
<dbReference type="Pfam" id="PF00005">
    <property type="entry name" value="ABC_tran"/>
    <property type="match status" value="1"/>
</dbReference>
<proteinExistence type="inferred from homology"/>
<evidence type="ECO:0000256" key="1">
    <source>
        <dbReference type="ARBA" id="ARBA00004202"/>
    </source>
</evidence>
<dbReference type="EMBL" id="JGYP01000003">
    <property type="protein sequence ID" value="KFI45301.1"/>
    <property type="molecule type" value="Genomic_DNA"/>
</dbReference>
<evidence type="ECO:0000313" key="9">
    <source>
        <dbReference type="Proteomes" id="UP000029096"/>
    </source>
</evidence>
<protein>
    <submittedName>
        <fullName evidence="8">ABC transporter, ATP-binding protein</fullName>
        <ecNumber evidence="8">3.6.3.31</ecNumber>
    </submittedName>
</protein>
<evidence type="ECO:0000313" key="8">
    <source>
        <dbReference type="EMBL" id="KFI45301.1"/>
    </source>
</evidence>
<dbReference type="GO" id="GO:0005886">
    <property type="term" value="C:plasma membrane"/>
    <property type="evidence" value="ECO:0007669"/>
    <property type="project" value="UniProtKB-SubCell"/>
</dbReference>
<keyword evidence="3" id="KW-0813">Transport</keyword>
<keyword evidence="6" id="KW-0046">Antibiotic resistance</keyword>
<dbReference type="PANTHER" id="PTHR42711">
    <property type="entry name" value="ABC TRANSPORTER ATP-BINDING PROTEIN"/>
    <property type="match status" value="1"/>
</dbReference>
<accession>A0A086ZFK1</accession>
<evidence type="ECO:0000256" key="6">
    <source>
        <dbReference type="ARBA" id="ARBA00023251"/>
    </source>
</evidence>
<dbReference type="GO" id="GO:0005524">
    <property type="term" value="F:ATP binding"/>
    <property type="evidence" value="ECO:0007669"/>
    <property type="project" value="UniProtKB-KW"/>
</dbReference>
<keyword evidence="4" id="KW-0547">Nucleotide-binding</keyword>
<dbReference type="GO" id="GO:0016887">
    <property type="term" value="F:ATP hydrolysis activity"/>
    <property type="evidence" value="ECO:0007669"/>
    <property type="project" value="InterPro"/>
</dbReference>
<evidence type="ECO:0000256" key="3">
    <source>
        <dbReference type="ARBA" id="ARBA00022448"/>
    </source>
</evidence>
<comment type="subcellular location">
    <subcellularLocation>
        <location evidence="1">Cell membrane</location>
        <topology evidence="1">Peripheral membrane protein</topology>
    </subcellularLocation>
</comment>
<dbReference type="InterPro" id="IPR027417">
    <property type="entry name" value="P-loop_NTPase"/>
</dbReference>